<dbReference type="EC" id="2.1.1.211" evidence="4 12"/>
<dbReference type="PANTHER" id="PTHR21210:SF0">
    <property type="entry name" value="TRNA (URACIL-O(2)-)-METHYLTRANSFERASE-RELATED"/>
    <property type="match status" value="1"/>
</dbReference>
<gene>
    <name evidence="13" type="ORF">BB561_006216</name>
</gene>
<organism evidence="13 14">
    <name type="scientific">Smittium simulii</name>
    <dbReference type="NCBI Taxonomy" id="133385"/>
    <lineage>
        <taxon>Eukaryota</taxon>
        <taxon>Fungi</taxon>
        <taxon>Fungi incertae sedis</taxon>
        <taxon>Zoopagomycota</taxon>
        <taxon>Kickxellomycotina</taxon>
        <taxon>Harpellomycetes</taxon>
        <taxon>Harpellales</taxon>
        <taxon>Legeriomycetaceae</taxon>
        <taxon>Smittium</taxon>
    </lineage>
</organism>
<evidence type="ECO:0000256" key="2">
    <source>
        <dbReference type="ARBA" id="ARBA00004496"/>
    </source>
</evidence>
<evidence type="ECO:0000256" key="5">
    <source>
        <dbReference type="ARBA" id="ARBA00017788"/>
    </source>
</evidence>
<dbReference type="InterPro" id="IPR029063">
    <property type="entry name" value="SAM-dependent_MTases_sf"/>
</dbReference>
<evidence type="ECO:0000256" key="7">
    <source>
        <dbReference type="ARBA" id="ARBA00022603"/>
    </source>
</evidence>
<dbReference type="GO" id="GO:0030488">
    <property type="term" value="P:tRNA methylation"/>
    <property type="evidence" value="ECO:0007669"/>
    <property type="project" value="UniProtKB-UniRule"/>
</dbReference>
<dbReference type="STRING" id="133385.A0A2T9Y5V3"/>
<keyword evidence="8 12" id="KW-0808">Transferase</keyword>
<evidence type="ECO:0000256" key="11">
    <source>
        <dbReference type="ARBA" id="ARBA00047957"/>
    </source>
</evidence>
<dbReference type="PANTHER" id="PTHR21210">
    <property type="entry name" value="TRNA (URACIL-O(2)-)-METHYLTRANSFERASE-RELATED"/>
    <property type="match status" value="1"/>
</dbReference>
<dbReference type="SUPFAM" id="SSF53335">
    <property type="entry name" value="S-adenosyl-L-methionine-dependent methyltransferases"/>
    <property type="match status" value="1"/>
</dbReference>
<evidence type="ECO:0000256" key="6">
    <source>
        <dbReference type="ARBA" id="ARBA00022490"/>
    </source>
</evidence>
<comment type="subcellular location">
    <subcellularLocation>
        <location evidence="2 12">Cytoplasm</location>
    </subcellularLocation>
</comment>
<comment type="caution">
    <text evidence="13">The sequence shown here is derived from an EMBL/GenBank/DDBJ whole genome shotgun (WGS) entry which is preliminary data.</text>
</comment>
<evidence type="ECO:0000256" key="10">
    <source>
        <dbReference type="ARBA" id="ARBA00022694"/>
    </source>
</evidence>
<name>A0A2T9Y5V3_9FUNG</name>
<dbReference type="GO" id="GO:0005737">
    <property type="term" value="C:cytoplasm"/>
    <property type="evidence" value="ECO:0007669"/>
    <property type="project" value="UniProtKB-SubCell"/>
</dbReference>
<keyword evidence="9 12" id="KW-0949">S-adenosyl-L-methionine</keyword>
<dbReference type="Proteomes" id="UP000245383">
    <property type="component" value="Unassembled WGS sequence"/>
</dbReference>
<keyword evidence="7 12" id="KW-0489">Methyltransferase</keyword>
<evidence type="ECO:0000256" key="9">
    <source>
        <dbReference type="ARBA" id="ARBA00022691"/>
    </source>
</evidence>
<comment type="catalytic activity">
    <reaction evidence="11 12">
        <text>uridine(44) in tRNA(Ser) + S-adenosyl-L-methionine = 2'-O-methyluridine(44) in tRNA(Ser) + S-adenosyl-L-homocysteine + H(+)</text>
        <dbReference type="Rhea" id="RHEA:43100"/>
        <dbReference type="Rhea" id="RHEA-COMP:10339"/>
        <dbReference type="Rhea" id="RHEA-COMP:10340"/>
        <dbReference type="ChEBI" id="CHEBI:15378"/>
        <dbReference type="ChEBI" id="CHEBI:57856"/>
        <dbReference type="ChEBI" id="CHEBI:59789"/>
        <dbReference type="ChEBI" id="CHEBI:65315"/>
        <dbReference type="ChEBI" id="CHEBI:74478"/>
        <dbReference type="EC" id="2.1.1.211"/>
    </reaction>
</comment>
<dbReference type="InterPro" id="IPR011671">
    <property type="entry name" value="tRNA_uracil_MeTrfase"/>
</dbReference>
<evidence type="ECO:0000256" key="1">
    <source>
        <dbReference type="ARBA" id="ARBA00002778"/>
    </source>
</evidence>
<dbReference type="Gene3D" id="3.40.50.150">
    <property type="entry name" value="Vaccinia Virus protein VP39"/>
    <property type="match status" value="1"/>
</dbReference>
<proteinExistence type="inferred from homology"/>
<dbReference type="EMBL" id="MBFR01000458">
    <property type="protein sequence ID" value="PVU87698.1"/>
    <property type="molecule type" value="Genomic_DNA"/>
</dbReference>
<reference evidence="13 14" key="1">
    <citation type="journal article" date="2018" name="MBio">
        <title>Comparative Genomics Reveals the Core Gene Toolbox for the Fungus-Insect Symbiosis.</title>
        <authorList>
            <person name="Wang Y."/>
            <person name="Stata M."/>
            <person name="Wang W."/>
            <person name="Stajich J.E."/>
            <person name="White M.M."/>
            <person name="Moncalvo J.M."/>
        </authorList>
    </citation>
    <scope>NUCLEOTIDE SEQUENCE [LARGE SCALE GENOMIC DNA]</scope>
    <source>
        <strain evidence="13 14">SWE-8-4</strain>
    </source>
</reference>
<protein>
    <recommendedName>
        <fullName evidence="5 12">tRNA (uracil-O(2)-)-methyltransferase</fullName>
        <ecNumber evidence="4 12">2.1.1.211</ecNumber>
    </recommendedName>
</protein>
<keyword evidence="14" id="KW-1185">Reference proteome</keyword>
<dbReference type="GO" id="GO:0141101">
    <property type="term" value="F:tRNA(Ser) (uridine(44)-2'-O-)-methyltransferase activity"/>
    <property type="evidence" value="ECO:0007669"/>
    <property type="project" value="UniProtKB-EC"/>
</dbReference>
<sequence>MSSRISRVAADAIDMVKEAARLKAYSSFKPIYYFDSMQVETPPVGSTVPPAQEWRLLAKADAVSINLEDFKAVMLLWANDPTKIYPPVHAATLLNQETTLDGKNIKITRKLLPKRKDKDCELIETVSFQAHQNGLAVDFIPNVENENQAPFFYPKSVWKSLFEKLFKWSVTQNIGFVSYAKHDSLVPKSNYEETYNMLKLKYADDLIENWVEKTDPKKFVYEDLAIASWLISLWSSDTSSTKKPTFADLGCGNGLLVYILAREGYSGYGIDQSSRRIWSKFSEFAKLDAQTINPERMLVDVDWIIGNHADELVPWIPIIAAKSGFKNFVIIPCCYHGLTGDKMTINVKKGESKYGGYVRYVASIIEKCGYQPERDFLRIPSTRNTVLVGRSLLSSNDSVCKKSDFLKAANDLSDSVVNKINLRIPDSLKSKNQLLKQQERKKARLE</sequence>
<evidence type="ECO:0000256" key="8">
    <source>
        <dbReference type="ARBA" id="ARBA00022679"/>
    </source>
</evidence>
<dbReference type="Pfam" id="PF07757">
    <property type="entry name" value="AdoMet_MTase"/>
    <property type="match status" value="1"/>
</dbReference>
<accession>A0A2T9Y5V3</accession>
<dbReference type="OrthoDB" id="10047021at2759"/>
<evidence type="ECO:0000256" key="3">
    <source>
        <dbReference type="ARBA" id="ARBA00009056"/>
    </source>
</evidence>
<dbReference type="AlphaFoldDB" id="A0A2T9Y5V3"/>
<evidence type="ECO:0000256" key="12">
    <source>
        <dbReference type="RuleBase" id="RU368004"/>
    </source>
</evidence>
<keyword evidence="6 12" id="KW-0963">Cytoplasm</keyword>
<comment type="similarity">
    <text evidence="3 12">Belongs to the TRM44 family.</text>
</comment>
<keyword evidence="10 12" id="KW-0819">tRNA processing</keyword>
<comment type="function">
    <text evidence="12">Adenosyl-L-methionine (AdoMet)-dependent tRNA (uracil-O(2)-)-methyltransferase.</text>
</comment>
<comment type="function">
    <text evidence="1">Probable adenosyl-L-methionine (AdoMet)-dependent tRNA (uracil-O(2)-)-methyltransferase.</text>
</comment>
<evidence type="ECO:0000256" key="4">
    <source>
        <dbReference type="ARBA" id="ARBA00012795"/>
    </source>
</evidence>
<evidence type="ECO:0000313" key="14">
    <source>
        <dbReference type="Proteomes" id="UP000245383"/>
    </source>
</evidence>
<evidence type="ECO:0000313" key="13">
    <source>
        <dbReference type="EMBL" id="PVU87698.1"/>
    </source>
</evidence>